<gene>
    <name evidence="10" type="primary">US4</name>
</gene>
<evidence type="ECO:0000313" key="11">
    <source>
        <dbReference type="EMBL" id="ALO75797.1"/>
    </source>
</evidence>
<evidence type="ECO:0000313" key="10">
    <source>
        <dbReference type="EMBL" id="ALO75728.1"/>
    </source>
</evidence>
<keyword evidence="2 8" id="KW-0812">Transmembrane</keyword>
<evidence type="ECO:0000313" key="12">
    <source>
        <dbReference type="Proteomes" id="UP000100718"/>
    </source>
</evidence>
<keyword evidence="3" id="KW-0732">Signal</keyword>
<dbReference type="Proteomes" id="UP000100718">
    <property type="component" value="Segment"/>
</dbReference>
<keyword evidence="10" id="KW-0946">Virion</keyword>
<accession>A0A0S2MM22</accession>
<feature type="compositionally biased region" description="Acidic residues" evidence="7">
    <location>
        <begin position="300"/>
        <end position="317"/>
    </location>
</feature>
<name>A0A0S2MM22_SUHV</name>
<feature type="region of interest" description="Disordered" evidence="7">
    <location>
        <begin position="257"/>
        <end position="278"/>
    </location>
</feature>
<dbReference type="InterPro" id="IPR036179">
    <property type="entry name" value="Ig-like_dom_sf"/>
</dbReference>
<feature type="transmembrane region" description="Helical" evidence="8">
    <location>
        <begin position="459"/>
        <end position="479"/>
    </location>
</feature>
<organism evidence="10">
    <name type="scientific">Suid herpesvirus 1</name>
    <name type="common">SuHV-1</name>
    <name type="synonym">Pseudorabies virus</name>
    <dbReference type="NCBI Taxonomy" id="10345"/>
    <lineage>
        <taxon>Viruses</taxon>
        <taxon>Duplodnaviria</taxon>
        <taxon>Heunggongvirae</taxon>
        <taxon>Peploviricota</taxon>
        <taxon>Herviviricetes</taxon>
        <taxon>Herpesvirales</taxon>
        <taxon>Orthoherpesviridae</taxon>
        <taxon>Alphaherpesvirinae</taxon>
        <taxon>Varicellovirus</taxon>
        <taxon>Varicellovirus suidalpha1</taxon>
    </lineage>
</organism>
<dbReference type="Pfam" id="PF01537">
    <property type="entry name" value="Herpes_glycop_D"/>
    <property type="match status" value="1"/>
</dbReference>
<evidence type="ECO:0000256" key="8">
    <source>
        <dbReference type="SAM" id="Phobius"/>
    </source>
</evidence>
<dbReference type="EMBL" id="KT983811">
    <property type="protein sequence ID" value="ALO75797.1"/>
    <property type="molecule type" value="Genomic_DNA"/>
</dbReference>
<dbReference type="EMBL" id="KT983810">
    <property type="protein sequence ID" value="ALO75728.1"/>
    <property type="molecule type" value="Genomic_DNA"/>
</dbReference>
<dbReference type="Gene3D" id="2.70.230.10">
    <property type="match status" value="1"/>
</dbReference>
<evidence type="ECO:0000256" key="6">
    <source>
        <dbReference type="ARBA" id="ARBA00023180"/>
    </source>
</evidence>
<feature type="compositionally biased region" description="Acidic residues" evidence="7">
    <location>
        <begin position="262"/>
        <end position="275"/>
    </location>
</feature>
<evidence type="ECO:0000256" key="5">
    <source>
        <dbReference type="ARBA" id="ARBA00023136"/>
    </source>
</evidence>
<feature type="domain" description="Herpesvirus glycoprotein D/GG/GX" evidence="9">
    <location>
        <begin position="60"/>
        <end position="174"/>
    </location>
</feature>
<evidence type="ECO:0000259" key="9">
    <source>
        <dbReference type="Pfam" id="PF01537"/>
    </source>
</evidence>
<keyword evidence="10" id="KW-0261">Viral envelope protein</keyword>
<reference evidence="10" key="1">
    <citation type="submission" date="2015-11" db="EMBL/GenBank/DDBJ databases">
        <authorList>
            <person name="Zhang Y."/>
            <person name="Guo Z."/>
        </authorList>
    </citation>
    <scope>NUCLEOTIDE SEQUENCE</scope>
    <source>
        <strain evidence="10">Hercules</strain>
        <strain evidence="11">Kolchis</strain>
    </source>
</reference>
<evidence type="ECO:0000256" key="2">
    <source>
        <dbReference type="ARBA" id="ARBA00022692"/>
    </source>
</evidence>
<evidence type="ECO:0000256" key="3">
    <source>
        <dbReference type="ARBA" id="ARBA00022729"/>
    </source>
</evidence>
<dbReference type="SUPFAM" id="SSF48726">
    <property type="entry name" value="Immunoglobulin"/>
    <property type="match status" value="1"/>
</dbReference>
<keyword evidence="6" id="KW-0325">Glycoprotein</keyword>
<evidence type="ECO:0000256" key="7">
    <source>
        <dbReference type="SAM" id="MobiDB-lite"/>
    </source>
</evidence>
<keyword evidence="4 8" id="KW-1133">Transmembrane helix</keyword>
<sequence>MKWATWILALGLLVVRTVVAREAPRELCYGHPVHDDRRPVGPATDAQPVNPLAPANATGTDYSRGCEMRLLDPPLDVSSRSSDPVNVTVAWFFDGGHCKVPLVHREYYGCPGDAMPSVETCTGGYSYTRTRIDTLMEYALVNASLVLQPGLYDAGLYIVVLVFGDDAYLGTVSLSVEANLDYPCGMKHGLTITRPGATLPPIAPTAGDHQRWRGCFPSTDEGAWENVTAAEKGLSDDYADYYDAHIFRLESDDEVVHGDAPEAPEGEEVTEEEAELTSSDLDNIEIEVVGSPAAPVEGAGDGEEGRGDEEDEELTSSDLDNIEIEVVGSPAAARFFAASTTPRAPTRGAEITTMTTVTTVRTTEDPSGITDCRRSDFVSPSDIFVTPTGSPALLLGFLGSALASRPLHLTAGETAQHVREAQQKSRHIRSLGGLQLSVETETTNTTTTQTGLSGDIRTSIYICVALAGLVVVGIVIMCLHMAITRARARNDGCRHVASA</sequence>
<keyword evidence="5 8" id="KW-0472">Membrane</keyword>
<comment type="subcellular location">
    <subcellularLocation>
        <location evidence="1">Membrane</location>
        <topology evidence="1">Single-pass membrane protein</topology>
    </subcellularLocation>
</comment>
<dbReference type="InterPro" id="IPR002896">
    <property type="entry name" value="Herpes_glycop_dom"/>
</dbReference>
<evidence type="ECO:0000256" key="1">
    <source>
        <dbReference type="ARBA" id="ARBA00004167"/>
    </source>
</evidence>
<dbReference type="GO" id="GO:0016020">
    <property type="term" value="C:membrane"/>
    <property type="evidence" value="ECO:0007669"/>
    <property type="project" value="UniProtKB-SubCell"/>
</dbReference>
<evidence type="ECO:0000256" key="4">
    <source>
        <dbReference type="ARBA" id="ARBA00022989"/>
    </source>
</evidence>
<proteinExistence type="predicted"/>
<reference evidence="10 12" key="2">
    <citation type="journal article" date="2016" name="Genome Announc.">
        <title>Genome Sequences of Two Pseudorabies Virus Strains Isolated in Greece.</title>
        <authorList>
            <person name="Papageorgiou K.V."/>
            <person name="Suarez N.M."/>
            <person name="Wilkie G.S."/>
            <person name="Filioussis G."/>
            <person name="Papaioannou N."/>
            <person name="Nauwynck H.J."/>
            <person name="Davison A.J."/>
            <person name="Kritas S.K."/>
        </authorList>
    </citation>
    <scope>NUCLEOTIDE SEQUENCE</scope>
    <source>
        <strain evidence="10">Hercules</strain>
        <strain evidence="11">Kolchis</strain>
    </source>
</reference>
<protein>
    <submittedName>
        <fullName evidence="10">Envelope glycoprotein G</fullName>
    </submittedName>
</protein>
<feature type="region of interest" description="Disordered" evidence="7">
    <location>
        <begin position="290"/>
        <end position="317"/>
    </location>
</feature>
<dbReference type="GO" id="GO:0019031">
    <property type="term" value="C:viral envelope"/>
    <property type="evidence" value="ECO:0007669"/>
    <property type="project" value="UniProtKB-KW"/>
</dbReference>